<reference evidence="2 3" key="1">
    <citation type="submission" date="2018-05" db="EMBL/GenBank/DDBJ databases">
        <title>Genome sequencing of Flavobacterium sp. HYN0056.</title>
        <authorList>
            <person name="Yi H."/>
            <person name="Baek C."/>
        </authorList>
    </citation>
    <scope>NUCLEOTIDE SEQUENCE [LARGE SCALE GENOMIC DNA]</scope>
    <source>
        <strain evidence="2 3">HYN0056</strain>
    </source>
</reference>
<evidence type="ECO:0000313" key="3">
    <source>
        <dbReference type="Proteomes" id="UP000245250"/>
    </source>
</evidence>
<evidence type="ECO:0008006" key="4">
    <source>
        <dbReference type="Google" id="ProtNLM"/>
    </source>
</evidence>
<evidence type="ECO:0000313" key="2">
    <source>
        <dbReference type="EMBL" id="AWK06049.1"/>
    </source>
</evidence>
<dbReference type="RefSeq" id="WP_109193469.1">
    <property type="nucleotide sequence ID" value="NZ_CP029255.1"/>
</dbReference>
<dbReference type="OrthoDB" id="1352153at2"/>
<protein>
    <recommendedName>
        <fullName evidence="4">Lipoprotein</fullName>
    </recommendedName>
</protein>
<dbReference type="PROSITE" id="PS51257">
    <property type="entry name" value="PROKAR_LIPOPROTEIN"/>
    <property type="match status" value="1"/>
</dbReference>
<keyword evidence="3" id="KW-1185">Reference proteome</keyword>
<dbReference type="AlphaFoldDB" id="A0A2S1YPP4"/>
<keyword evidence="1" id="KW-0732">Signal</keyword>
<sequence>MKHFFTKVLLSTFFLLFLFSCQNDEADSPTVEQQTNVMFSVNFGNSYKGSIKGYLAAYTPEGELLNYGSLGDSTKWDLKGKYNGDKIDILYFEVVNGLTVQHIKNINVGQTFTNSIVSNQYQETDNKTFKFKVEDFGKREGNGTDEFGFMSTAYLSRSGYATFIPLKWAKVENGYTYADISFAKGNDPEEKEYGAELLLIDRVTNKAYIKYLDLKTLTENYTSSDVITLNKSDFKIAEIKSVQVNNNNDTYNNMFLYTYNKQTDRRDIIRSFNDIVTGNSIWYVSSNEEMPIDYWTLIYSAKTGKTSNIIKSNKEEIPLSINIKELTGQSITKNGDKFSFKHGTIFSDKKLLKTSVSFFKYRYAGNSISYYLNFDSSESVGTLSIRPFTIPAGILDKFPKIKEVAQRDWEIGDYTQIYDTRSLENPMLEYLKDMLRWKTSNYSESKYSNETYTIKL</sequence>
<evidence type="ECO:0000256" key="1">
    <source>
        <dbReference type="SAM" id="SignalP"/>
    </source>
</evidence>
<feature type="signal peptide" evidence="1">
    <location>
        <begin position="1"/>
        <end position="26"/>
    </location>
</feature>
<organism evidence="2 3">
    <name type="scientific">Flavobacterium crocinum</name>
    <dbReference type="NCBI Taxonomy" id="2183896"/>
    <lineage>
        <taxon>Bacteria</taxon>
        <taxon>Pseudomonadati</taxon>
        <taxon>Bacteroidota</taxon>
        <taxon>Flavobacteriia</taxon>
        <taxon>Flavobacteriales</taxon>
        <taxon>Flavobacteriaceae</taxon>
        <taxon>Flavobacterium</taxon>
    </lineage>
</organism>
<dbReference type="EMBL" id="CP029255">
    <property type="protein sequence ID" value="AWK06049.1"/>
    <property type="molecule type" value="Genomic_DNA"/>
</dbReference>
<proteinExistence type="predicted"/>
<feature type="chain" id="PRO_5015498215" description="Lipoprotein" evidence="1">
    <location>
        <begin position="27"/>
        <end position="456"/>
    </location>
</feature>
<dbReference type="Proteomes" id="UP000245250">
    <property type="component" value="Chromosome"/>
</dbReference>
<gene>
    <name evidence="2" type="ORF">HYN56_18180</name>
</gene>
<name>A0A2S1YPP4_9FLAO</name>
<accession>A0A2S1YPP4</accession>
<dbReference type="KEGG" id="fcr:HYN56_18180"/>